<feature type="compositionally biased region" description="Basic and acidic residues" evidence="1">
    <location>
        <begin position="312"/>
        <end position="336"/>
    </location>
</feature>
<feature type="compositionally biased region" description="Polar residues" evidence="1">
    <location>
        <begin position="337"/>
        <end position="364"/>
    </location>
</feature>
<dbReference type="RefSeq" id="WP_073279223.1">
    <property type="nucleotide sequence ID" value="NZ_FRAC01000027.1"/>
</dbReference>
<evidence type="ECO:0000256" key="2">
    <source>
        <dbReference type="SAM" id="Phobius"/>
    </source>
</evidence>
<sequence length="524" mass="57553">MKPSGIGGQAVIEGVMMKNKDHYAVAVRKPDNEIVIKEDTFNSTSEKHKIWKLPILRGMLSFAESMAIGIKTLNFSASFFEEEEAAKESKVDKAFSKVFKDKAEGILAAITMIIAVILAVGIFIILPTYAAGLLGKSIASDSLVAFIEGIIRIVLFILYVFAISQLNDIKRVFMYHGAEHKTINCIENGHDLTVENVRGQSREHKRCGTSFLFLVMFVSIIFFMFIRTDITWLRYASRILLVPVIAGVSYEFIRFAGKNDSILVRILSKPGMWLQRMTTREPDDDMIEVAIKSVEAVFDWRVFLGKEAETVEDRAEAENNGKKDSREVQPEKRETRQSSNRKTAGNTQGNKSKNTKPGNTQSKAGLNGKTAKGENTAKSENTEKGGSTAKSENTVKGGSTSKGENTVKGGSTAKGENTGKSRNAAKGDNTAKNRNTAKNDNITKNESDDAVNNTSSKTGNNKNKRTAASSNQSSARNKSARETAAAASTRREPLRAMDLFEEDDEILKAVDDFVAITDEEAAEK</sequence>
<dbReference type="EMBL" id="FRAC01000027">
    <property type="protein sequence ID" value="SHL23909.1"/>
    <property type="molecule type" value="Genomic_DNA"/>
</dbReference>
<feature type="compositionally biased region" description="Polar residues" evidence="1">
    <location>
        <begin position="384"/>
        <end position="404"/>
    </location>
</feature>
<feature type="transmembrane region" description="Helical" evidence="2">
    <location>
        <begin position="106"/>
        <end position="131"/>
    </location>
</feature>
<feature type="transmembrane region" description="Helical" evidence="2">
    <location>
        <begin position="207"/>
        <end position="226"/>
    </location>
</feature>
<evidence type="ECO:0000256" key="1">
    <source>
        <dbReference type="SAM" id="MobiDB-lite"/>
    </source>
</evidence>
<evidence type="ECO:0000313" key="4">
    <source>
        <dbReference type="Proteomes" id="UP000184386"/>
    </source>
</evidence>
<dbReference type="Proteomes" id="UP000184386">
    <property type="component" value="Unassembled WGS sequence"/>
</dbReference>
<feature type="compositionally biased region" description="Basic and acidic residues" evidence="1">
    <location>
        <begin position="371"/>
        <end position="383"/>
    </location>
</feature>
<keyword evidence="4" id="KW-1185">Reference proteome</keyword>
<proteinExistence type="predicted"/>
<feature type="compositionally biased region" description="Polar residues" evidence="1">
    <location>
        <begin position="430"/>
        <end position="440"/>
    </location>
</feature>
<protein>
    <submittedName>
        <fullName evidence="3">Uncharacterized conserved protein YqhQ</fullName>
    </submittedName>
</protein>
<feature type="region of interest" description="Disordered" evidence="1">
    <location>
        <begin position="312"/>
        <end position="492"/>
    </location>
</feature>
<keyword evidence="2" id="KW-0812">Transmembrane</keyword>
<feature type="compositionally biased region" description="Low complexity" evidence="1">
    <location>
        <begin position="452"/>
        <end position="461"/>
    </location>
</feature>
<keyword evidence="2" id="KW-0472">Membrane</keyword>
<dbReference type="InterPro" id="IPR010787">
    <property type="entry name" value="DUF1385"/>
</dbReference>
<dbReference type="OrthoDB" id="9784805at2"/>
<dbReference type="STRING" id="1121322.SAMN02745136_04443"/>
<name>A0A1M6Z0R5_9FIRM</name>
<dbReference type="PANTHER" id="PTHR42867">
    <property type="entry name" value="MEMBRANE PROTEIN-RELATED"/>
    <property type="match status" value="1"/>
</dbReference>
<keyword evidence="2" id="KW-1133">Transmembrane helix</keyword>
<accession>A0A1M6Z0R5</accession>
<dbReference type="Pfam" id="PF07136">
    <property type="entry name" value="DUF1385"/>
    <property type="match status" value="1"/>
</dbReference>
<organism evidence="3 4">
    <name type="scientific">Anaerocolumna jejuensis DSM 15929</name>
    <dbReference type="NCBI Taxonomy" id="1121322"/>
    <lineage>
        <taxon>Bacteria</taxon>
        <taxon>Bacillati</taxon>
        <taxon>Bacillota</taxon>
        <taxon>Clostridia</taxon>
        <taxon>Lachnospirales</taxon>
        <taxon>Lachnospiraceae</taxon>
        <taxon>Anaerocolumna</taxon>
    </lineage>
</organism>
<feature type="transmembrane region" description="Helical" evidence="2">
    <location>
        <begin position="143"/>
        <end position="164"/>
    </location>
</feature>
<dbReference type="AlphaFoldDB" id="A0A1M6Z0R5"/>
<reference evidence="3 4" key="1">
    <citation type="submission" date="2016-11" db="EMBL/GenBank/DDBJ databases">
        <authorList>
            <person name="Jaros S."/>
            <person name="Januszkiewicz K."/>
            <person name="Wedrychowicz H."/>
        </authorList>
    </citation>
    <scope>NUCLEOTIDE SEQUENCE [LARGE SCALE GENOMIC DNA]</scope>
    <source>
        <strain evidence="3 4">DSM 15929</strain>
    </source>
</reference>
<feature type="compositionally biased region" description="Polar residues" evidence="1">
    <location>
        <begin position="466"/>
        <end position="477"/>
    </location>
</feature>
<evidence type="ECO:0000313" key="3">
    <source>
        <dbReference type="EMBL" id="SHL23909.1"/>
    </source>
</evidence>
<dbReference type="PANTHER" id="PTHR42867:SF1">
    <property type="entry name" value="MEMBRANE PROTEIN-RELATED"/>
    <property type="match status" value="1"/>
</dbReference>
<gene>
    <name evidence="3" type="ORF">SAMN02745136_04443</name>
</gene>